<dbReference type="WBParaSite" id="SBAD_0000803001-mRNA-1">
    <property type="protein sequence ID" value="SBAD_0000803001-mRNA-1"/>
    <property type="gene ID" value="SBAD_0000803001"/>
</dbReference>
<evidence type="ECO:0000313" key="3">
    <source>
        <dbReference type="EMBL" id="VDP14106.1"/>
    </source>
</evidence>
<reference evidence="5" key="1">
    <citation type="submission" date="2016-06" db="UniProtKB">
        <authorList>
            <consortium name="WormBaseParasite"/>
        </authorList>
    </citation>
    <scope>IDENTIFICATION</scope>
</reference>
<dbReference type="GO" id="GO:0012505">
    <property type="term" value="C:endomembrane system"/>
    <property type="evidence" value="ECO:0007669"/>
    <property type="project" value="TreeGrafter"/>
</dbReference>
<dbReference type="Pfam" id="PF00173">
    <property type="entry name" value="Cyt-b5"/>
    <property type="match status" value="1"/>
</dbReference>
<dbReference type="SUPFAM" id="SSF55856">
    <property type="entry name" value="Cytochrome b5-like heme/steroid binding domain"/>
    <property type="match status" value="1"/>
</dbReference>
<dbReference type="InterPro" id="IPR036400">
    <property type="entry name" value="Cyt_B5-like_heme/steroid_sf"/>
</dbReference>
<gene>
    <name evidence="3" type="ORF">SBAD_LOCUS7739</name>
</gene>
<dbReference type="Gene3D" id="3.10.120.10">
    <property type="entry name" value="Cytochrome b5-like heme/steroid binding domain"/>
    <property type="match status" value="1"/>
</dbReference>
<dbReference type="InterPro" id="IPR050577">
    <property type="entry name" value="MAPR/NEUFC/NENF-like"/>
</dbReference>
<dbReference type="EMBL" id="UZAM01010895">
    <property type="protein sequence ID" value="VDP14106.1"/>
    <property type="molecule type" value="Genomic_DNA"/>
</dbReference>
<sequence length="292" mass="32750">MFYPKLVIAITIQVFLLSFALNYYGLDGFDKLTAVLCTAKGEDGFGRGERNTIDSRPSEKATRVRVFEEDELRQYDGSIGSPGLYLALLGQVFDVQKGEKHYGPRGSYSFFAGIDGTRAFITGDFSPEGLTDDINGLDSQDLIGLREWLDFYRKEYSPVGVLRGKYYDKDGAPTEDVMRFRKKVEDALAQQRVLTVETERFPPCNSEWIQGKGGRVWCSSRSGGVKRDWVGVPRKYFKPGSIRPRCVCVKNFGPPQGNDPVLPKDNSGDLRHPNLAEYTNCSPESVFCDMSL</sequence>
<proteinExistence type="inferred from homology"/>
<dbReference type="GO" id="GO:0016020">
    <property type="term" value="C:membrane"/>
    <property type="evidence" value="ECO:0007669"/>
    <property type="project" value="TreeGrafter"/>
</dbReference>
<dbReference type="AlphaFoldDB" id="A0A183IVU2"/>
<dbReference type="OrthoDB" id="10257697at2759"/>
<evidence type="ECO:0000259" key="2">
    <source>
        <dbReference type="SMART" id="SM01117"/>
    </source>
</evidence>
<dbReference type="SMART" id="SM01117">
    <property type="entry name" value="Cyt-b5"/>
    <property type="match status" value="1"/>
</dbReference>
<evidence type="ECO:0000313" key="5">
    <source>
        <dbReference type="WBParaSite" id="SBAD_0000803001-mRNA-1"/>
    </source>
</evidence>
<comment type="similarity">
    <text evidence="1">Belongs to the cytochrome b5 family. MAPR subfamily.</text>
</comment>
<name>A0A183IVU2_9BILA</name>
<feature type="domain" description="Cytochrome b5 heme-binding" evidence="2">
    <location>
        <begin position="67"/>
        <end position="163"/>
    </location>
</feature>
<dbReference type="InterPro" id="IPR001199">
    <property type="entry name" value="Cyt_B5-like_heme/steroid-bd"/>
</dbReference>
<protein>
    <submittedName>
        <fullName evidence="5">Cytochrome b5 heme-binding domain-containing protein</fullName>
    </submittedName>
</protein>
<accession>A0A183IVU2</accession>
<reference evidence="3 4" key="2">
    <citation type="submission" date="2018-11" db="EMBL/GenBank/DDBJ databases">
        <authorList>
            <consortium name="Pathogen Informatics"/>
        </authorList>
    </citation>
    <scope>NUCLEOTIDE SEQUENCE [LARGE SCALE GENOMIC DNA]</scope>
</reference>
<dbReference type="PANTHER" id="PTHR10281">
    <property type="entry name" value="MEMBRANE-ASSOCIATED PROGESTERONE RECEPTOR COMPONENT-RELATED"/>
    <property type="match status" value="1"/>
</dbReference>
<evidence type="ECO:0000313" key="4">
    <source>
        <dbReference type="Proteomes" id="UP000270296"/>
    </source>
</evidence>
<keyword evidence="4" id="KW-1185">Reference proteome</keyword>
<evidence type="ECO:0000256" key="1">
    <source>
        <dbReference type="ARBA" id="ARBA00038357"/>
    </source>
</evidence>
<dbReference type="PANTHER" id="PTHR10281:SF4">
    <property type="entry name" value="NEUFERRICIN"/>
    <property type="match status" value="1"/>
</dbReference>
<dbReference type="Proteomes" id="UP000270296">
    <property type="component" value="Unassembled WGS sequence"/>
</dbReference>
<organism evidence="5">
    <name type="scientific">Soboliphyme baturini</name>
    <dbReference type="NCBI Taxonomy" id="241478"/>
    <lineage>
        <taxon>Eukaryota</taxon>
        <taxon>Metazoa</taxon>
        <taxon>Ecdysozoa</taxon>
        <taxon>Nematoda</taxon>
        <taxon>Enoplea</taxon>
        <taxon>Dorylaimia</taxon>
        <taxon>Dioctophymatida</taxon>
        <taxon>Dioctophymatoidea</taxon>
        <taxon>Soboliphymatidae</taxon>
        <taxon>Soboliphyme</taxon>
    </lineage>
</organism>